<feature type="domain" description="Alpha-1,4-glucan:maltose-1-phosphate maltosyltransferase" evidence="1">
    <location>
        <begin position="6"/>
        <end position="194"/>
    </location>
</feature>
<keyword evidence="4" id="KW-1185">Reference proteome</keyword>
<comment type="caution">
    <text evidence="3">The sequence shown here is derived from an EMBL/GenBank/DDBJ whole genome shotgun (WGS) entry which is preliminary data.</text>
</comment>
<dbReference type="Gene3D" id="2.60.40.1180">
    <property type="entry name" value="Golgi alpha-mannosidase II"/>
    <property type="match status" value="1"/>
</dbReference>
<feature type="domain" description="Alpha-1,4-glucan:maltose-1-phosphate maltosyltransferase C-terminal" evidence="2">
    <location>
        <begin position="570"/>
        <end position="665"/>
    </location>
</feature>
<dbReference type="InterPro" id="IPR013783">
    <property type="entry name" value="Ig-like_fold"/>
</dbReference>
<gene>
    <name evidence="3" type="ORF">E9229_001559</name>
</gene>
<dbReference type="Gene3D" id="1.20.58.80">
    <property type="entry name" value="Phosphotransferase system, lactose/cellobiose-type IIA subunit"/>
    <property type="match status" value="1"/>
</dbReference>
<dbReference type="Gene3D" id="3.20.20.80">
    <property type="entry name" value="Glycosidases"/>
    <property type="match status" value="1"/>
</dbReference>
<keyword evidence="3" id="KW-0328">Glycosyltransferase</keyword>
<reference evidence="3 4" key="1">
    <citation type="submission" date="2020-08" db="EMBL/GenBank/DDBJ databases">
        <title>Sequencing the genomes of 1000 actinobacteria strains.</title>
        <authorList>
            <person name="Klenk H.-P."/>
        </authorList>
    </citation>
    <scope>NUCLEOTIDE SEQUENCE [LARGE SCALE GENOMIC DNA]</scope>
    <source>
        <strain evidence="3 4">DSM 22826</strain>
    </source>
</reference>
<evidence type="ECO:0000259" key="1">
    <source>
        <dbReference type="Pfam" id="PF11896"/>
    </source>
</evidence>
<dbReference type="Proteomes" id="UP000523000">
    <property type="component" value="Unassembled WGS sequence"/>
</dbReference>
<dbReference type="GO" id="GO:0004553">
    <property type="term" value="F:hydrolase activity, hydrolyzing O-glycosyl compounds"/>
    <property type="evidence" value="ECO:0007669"/>
    <property type="project" value="InterPro"/>
</dbReference>
<evidence type="ECO:0000313" key="4">
    <source>
        <dbReference type="Proteomes" id="UP000523000"/>
    </source>
</evidence>
<dbReference type="EMBL" id="JACHVS010000001">
    <property type="protein sequence ID" value="MBB2995368.1"/>
    <property type="molecule type" value="Genomic_DNA"/>
</dbReference>
<dbReference type="InterPro" id="IPR049171">
    <property type="entry name" value="GLGE_C"/>
</dbReference>
<dbReference type="RefSeq" id="WP_246380415.1">
    <property type="nucleotide sequence ID" value="NZ_BAABGK010000022.1"/>
</dbReference>
<dbReference type="Gene3D" id="2.60.40.10">
    <property type="entry name" value="Immunoglobulins"/>
    <property type="match status" value="1"/>
</dbReference>
<dbReference type="Pfam" id="PF21702">
    <property type="entry name" value="GLGE_C"/>
    <property type="match status" value="1"/>
</dbReference>
<proteinExistence type="predicted"/>
<evidence type="ECO:0000259" key="2">
    <source>
        <dbReference type="Pfam" id="PF21702"/>
    </source>
</evidence>
<dbReference type="AlphaFoldDB" id="A0A839QGB7"/>
<dbReference type="GO" id="GO:0016757">
    <property type="term" value="F:glycosyltransferase activity"/>
    <property type="evidence" value="ECO:0007669"/>
    <property type="project" value="UniProtKB-KW"/>
</dbReference>
<protein>
    <submittedName>
        <fullName evidence="3">Starch synthase (Maltosyl-transferring)</fullName>
        <ecNumber evidence="3">2.4.99.16</ecNumber>
    </submittedName>
</protein>
<dbReference type="InterPro" id="IPR017853">
    <property type="entry name" value="GH"/>
</dbReference>
<dbReference type="PANTHER" id="PTHR47786:SF2">
    <property type="entry name" value="GLYCOSYL HYDROLASE FAMILY 13 CATALYTIC DOMAIN-CONTAINING PROTEIN"/>
    <property type="match status" value="1"/>
</dbReference>
<sequence>MASCFGRIPITAVTPVLDGGLYPVKAMVGEDLRLGATAFREGHDKLGVSAVLHAPDGSEAHRVVMSPGAQGLDTWHATVRPGSPGLWEFSIEAWDHPYATWMHDATIKIDTGIDTALMLAEGAALFTRAASAPGLDAADRSALLHIAQRVGDDRLNPVERLAAGTSSAVEAIFERTPLRQLLTTSPRYPILVERRAAGYGAWYEFFPRSEGAVYDRGTKSYASGTFRTAAKRLEAVAAMGFDVILLPPIHPIGRTRRAGPNDTPVAGPHDPGSPWAVGSADGGHDAFHPDLGGEADFAFFVDSAWGLGLEVALDLALQASPDHPWVAEHSEWFTTRADGSIAYAENPPKKYRGVYPLNFDHDPAGLSAEVLRIVLLWIDRGVRIFRVDDADAKPLWFWQWLIGRISVDHPDVVFMAAAPASPAVVQALGKAGFQQCSGHFATWNTKAELESNFREAAGDSSAFSRQNFFVSTPDTLTGYVQFGGLSGSKVRAVLAAMASPLWGMYAGYELFEHVARPGSAEHLDSEKYEYKPRDFAAAEVAGRSLAPYITLLNGIRRDHPALSTQRNLTIHCCDDDAVMVFSKSRARHAGEPADTVIVVVNLDPHTTREATVSLDLRALGLEADEPGEARTFAVRDLVGGQQWRWGEHNYVCLGPRTEPAYILHVVGDGR</sequence>
<accession>A0A839QGB7</accession>
<dbReference type="EC" id="2.4.99.16" evidence="3"/>
<keyword evidence="3" id="KW-0808">Transferase</keyword>
<dbReference type="Pfam" id="PF11896">
    <property type="entry name" value="GlgE_dom_N_S"/>
    <property type="match status" value="1"/>
</dbReference>
<dbReference type="InterPro" id="IPR021828">
    <property type="entry name" value="GlgE_dom_N/S"/>
</dbReference>
<dbReference type="InterPro" id="IPR013780">
    <property type="entry name" value="Glyco_hydro_b"/>
</dbReference>
<name>A0A839QGB7_9MICC</name>
<evidence type="ECO:0000313" key="3">
    <source>
        <dbReference type="EMBL" id="MBB2995368.1"/>
    </source>
</evidence>
<dbReference type="PANTHER" id="PTHR47786">
    <property type="entry name" value="ALPHA-1,4-GLUCAN:MALTOSE-1-PHOSPHATE MALTOSYLTRANSFERASE"/>
    <property type="match status" value="1"/>
</dbReference>
<organism evidence="3 4">
    <name type="scientific">Paeniglutamicibacter cryotolerans</name>
    <dbReference type="NCBI Taxonomy" id="670079"/>
    <lineage>
        <taxon>Bacteria</taxon>
        <taxon>Bacillati</taxon>
        <taxon>Actinomycetota</taxon>
        <taxon>Actinomycetes</taxon>
        <taxon>Micrococcales</taxon>
        <taxon>Micrococcaceae</taxon>
        <taxon>Paeniglutamicibacter</taxon>
    </lineage>
</organism>
<dbReference type="GO" id="GO:0005975">
    <property type="term" value="P:carbohydrate metabolic process"/>
    <property type="evidence" value="ECO:0007669"/>
    <property type="project" value="UniProtKB-ARBA"/>
</dbReference>
<dbReference type="SUPFAM" id="SSF51445">
    <property type="entry name" value="(Trans)glycosidases"/>
    <property type="match status" value="1"/>
</dbReference>